<evidence type="ECO:0000259" key="2">
    <source>
        <dbReference type="Pfam" id="PF14587"/>
    </source>
</evidence>
<dbReference type="InterPro" id="IPR039514">
    <property type="entry name" value="6GAL-like"/>
</dbReference>
<organism evidence="3 4">
    <name type="scientific">Cytospora mali</name>
    <name type="common">Apple Valsa canker fungus</name>
    <name type="synonym">Valsa mali</name>
    <dbReference type="NCBI Taxonomy" id="578113"/>
    <lineage>
        <taxon>Eukaryota</taxon>
        <taxon>Fungi</taxon>
        <taxon>Dikarya</taxon>
        <taxon>Ascomycota</taxon>
        <taxon>Pezizomycotina</taxon>
        <taxon>Sordariomycetes</taxon>
        <taxon>Sordariomycetidae</taxon>
        <taxon>Diaporthales</taxon>
        <taxon>Cytosporaceae</taxon>
        <taxon>Cytospora</taxon>
    </lineage>
</organism>
<proteinExistence type="predicted"/>
<dbReference type="InterPro" id="IPR017853">
    <property type="entry name" value="GH"/>
</dbReference>
<keyword evidence="1" id="KW-0732">Signal</keyword>
<keyword evidence="4" id="KW-1185">Reference proteome</keyword>
<dbReference type="STRING" id="694573.A0A194V2C4"/>
<gene>
    <name evidence="3" type="ORF">VP1G_05393</name>
</gene>
<feature type="domain" description="Endo-beta-1,6-galactanase-like" evidence="2">
    <location>
        <begin position="22"/>
        <end position="264"/>
    </location>
</feature>
<evidence type="ECO:0000256" key="1">
    <source>
        <dbReference type="SAM" id="SignalP"/>
    </source>
</evidence>
<feature type="chain" id="PRO_5008266098" evidence="1">
    <location>
        <begin position="18"/>
        <end position="480"/>
    </location>
</feature>
<feature type="signal peptide" evidence="1">
    <location>
        <begin position="1"/>
        <end position="17"/>
    </location>
</feature>
<dbReference type="GO" id="GO:0004553">
    <property type="term" value="F:hydrolase activity, hydrolyzing O-glycosyl compounds"/>
    <property type="evidence" value="ECO:0007669"/>
    <property type="project" value="InterPro"/>
</dbReference>
<evidence type="ECO:0000313" key="4">
    <source>
        <dbReference type="Proteomes" id="UP000078576"/>
    </source>
</evidence>
<dbReference type="EMBL" id="KN714708">
    <property type="protein sequence ID" value="KUI58054.1"/>
    <property type="molecule type" value="Genomic_DNA"/>
</dbReference>
<accession>A0A194V2C4</accession>
<dbReference type="OrthoDB" id="2012278at2759"/>
<evidence type="ECO:0000313" key="3">
    <source>
        <dbReference type="EMBL" id="KUI58054.1"/>
    </source>
</evidence>
<name>A0A194V2C4_CYTMA</name>
<protein>
    <submittedName>
        <fullName evidence="3">Endo-beta-1,6-galactanase</fullName>
    </submittedName>
</protein>
<dbReference type="Gene3D" id="3.20.20.80">
    <property type="entry name" value="Glycosidases"/>
    <property type="match status" value="1"/>
</dbReference>
<dbReference type="AlphaFoldDB" id="A0A194V2C4"/>
<reference evidence="4" key="1">
    <citation type="submission" date="2014-12" db="EMBL/GenBank/DDBJ databases">
        <title>Genome Sequence of Valsa Canker Pathogens Uncovers a Specific Adaption of Colonization on Woody Bark.</title>
        <authorList>
            <person name="Yin Z."/>
            <person name="Liu H."/>
            <person name="Gao X."/>
            <person name="Li Z."/>
            <person name="Song N."/>
            <person name="Ke X."/>
            <person name="Dai Q."/>
            <person name="Wu Y."/>
            <person name="Sun Y."/>
            <person name="Xu J.-R."/>
            <person name="Kang Z.K."/>
            <person name="Wang L."/>
            <person name="Huang L."/>
        </authorList>
    </citation>
    <scope>NUCLEOTIDE SEQUENCE [LARGE SCALE GENOMIC DNA]</scope>
    <source>
        <strain evidence="4">SXYL134</strain>
    </source>
</reference>
<dbReference type="PANTHER" id="PTHR42767">
    <property type="entry name" value="ENDO-BETA-1,6-GALACTANASE"/>
    <property type="match status" value="1"/>
</dbReference>
<dbReference type="InterPro" id="IPR039743">
    <property type="entry name" value="6GAL/EXGAL"/>
</dbReference>
<dbReference type="SUPFAM" id="SSF51445">
    <property type="entry name" value="(Trans)glycosidases"/>
    <property type="match status" value="1"/>
</dbReference>
<dbReference type="PANTHER" id="PTHR42767:SF1">
    <property type="entry name" value="ENDO-BETA-1,6-GALACTANASE-LIKE DOMAIN-CONTAINING PROTEIN"/>
    <property type="match status" value="1"/>
</dbReference>
<dbReference type="Proteomes" id="UP000078576">
    <property type="component" value="Unassembled WGS sequence"/>
</dbReference>
<dbReference type="Pfam" id="PF14587">
    <property type="entry name" value="Glyco_hydr_30_2"/>
    <property type="match status" value="1"/>
</dbReference>
<sequence>MRRELYLAGAFVALAVADETYTINATSNWGTWEGWGVSLAWWAKAFGDRDDLADIFFSLDNTTLGSQTLPGLGFNIARYNAGACSNNTYDDTSMVVSPDITASRQMDGYWWDWASSDPDSSSWHWDVDANQRAMLSKAASRGANHLEIFSNSPMWWMLKNKNPSGSDDGSSDNLQSWNYANHTQYLAEIALYAKNNWGITFESVEPFNEPSADWWKGTTGTQEGCHFDVSTQATIIPLLRSALNTRGLTSTIVSASDENTYDVAVSTFDDLGSTAIKNLGRINVHGYEDGSGNRVGLYDLASGADLALWNSEYGESDATGESLVSNLILDFRWLHPTGWVYWQALDGGGWGLIEGDNVALTVGSASQKYFCLAQFTRHIREGMRILDGGSDNVVAAYDSTNSKLIIVAVNWGDAQYLNFELSDFSTTGKSGQTIPRWSTQISSGDQYVSSPSDTVQSGTKFWSYFETDEVQTFEVANVKI</sequence>